<dbReference type="AlphaFoldDB" id="A0AAV9ZRT8"/>
<keyword evidence="3" id="KW-1185">Reference proteome</keyword>
<reference evidence="2 3" key="1">
    <citation type="journal article" date="2024" name="J Genomics">
        <title>Draft genome sequencing and assembly of Favolaschia claudopus CIRM-BRFM 2984 isolated from oak limbs.</title>
        <authorList>
            <person name="Navarro D."/>
            <person name="Drula E."/>
            <person name="Chaduli D."/>
            <person name="Cazenave R."/>
            <person name="Ahrendt S."/>
            <person name="Wang J."/>
            <person name="Lipzen A."/>
            <person name="Daum C."/>
            <person name="Barry K."/>
            <person name="Grigoriev I.V."/>
            <person name="Favel A."/>
            <person name="Rosso M.N."/>
            <person name="Martin F."/>
        </authorList>
    </citation>
    <scope>NUCLEOTIDE SEQUENCE [LARGE SCALE GENOMIC DNA]</scope>
    <source>
        <strain evidence="2 3">CIRM-BRFM 2984</strain>
    </source>
</reference>
<gene>
    <name evidence="2" type="ORF">R3P38DRAFT_2804115</name>
</gene>
<proteinExistence type="predicted"/>
<dbReference type="EMBL" id="JAWWNJ010000119">
    <property type="protein sequence ID" value="KAK6988867.1"/>
    <property type="molecule type" value="Genomic_DNA"/>
</dbReference>
<evidence type="ECO:0000313" key="2">
    <source>
        <dbReference type="EMBL" id="KAK6988867.1"/>
    </source>
</evidence>
<sequence>MCLGWPEGRKGPKRRKWWYRRGLMVRANVTRWQRENEGGVGRIVLMRLGDASEGYGAAEGPGEAKTGEYVEIDGESLCNASKGAKAEKWPWKGKVSDPQRDTPLHANGVCYEHENAGGPRRIGVEAMRDASNASGGVKGRGWGGMTWRAKIDIAGERGGLETGDCRERPPKRRNALRGRRRRAGRTSSGEAVKTWEHNKAGCRMRWAIKNVGGGVGPNYQPSREPEIVDAAPFRTLVPSRQQTAKKMRSIQSAVIENEEEKAYSRPDDDTYLPNLARLNRPGE</sequence>
<feature type="region of interest" description="Disordered" evidence="1">
    <location>
        <begin position="256"/>
        <end position="283"/>
    </location>
</feature>
<feature type="region of interest" description="Disordered" evidence="1">
    <location>
        <begin position="158"/>
        <end position="191"/>
    </location>
</feature>
<comment type="caution">
    <text evidence="2">The sequence shown here is derived from an EMBL/GenBank/DDBJ whole genome shotgun (WGS) entry which is preliminary data.</text>
</comment>
<protein>
    <submittedName>
        <fullName evidence="2">Uncharacterized protein</fullName>
    </submittedName>
</protein>
<feature type="compositionally biased region" description="Basic residues" evidence="1">
    <location>
        <begin position="169"/>
        <end position="184"/>
    </location>
</feature>
<evidence type="ECO:0000256" key="1">
    <source>
        <dbReference type="SAM" id="MobiDB-lite"/>
    </source>
</evidence>
<name>A0AAV9ZRT8_9AGAR</name>
<evidence type="ECO:0000313" key="3">
    <source>
        <dbReference type="Proteomes" id="UP001362999"/>
    </source>
</evidence>
<feature type="compositionally biased region" description="Basic and acidic residues" evidence="1">
    <location>
        <begin position="158"/>
        <end position="168"/>
    </location>
</feature>
<organism evidence="2 3">
    <name type="scientific">Favolaschia claudopus</name>
    <dbReference type="NCBI Taxonomy" id="2862362"/>
    <lineage>
        <taxon>Eukaryota</taxon>
        <taxon>Fungi</taxon>
        <taxon>Dikarya</taxon>
        <taxon>Basidiomycota</taxon>
        <taxon>Agaricomycotina</taxon>
        <taxon>Agaricomycetes</taxon>
        <taxon>Agaricomycetidae</taxon>
        <taxon>Agaricales</taxon>
        <taxon>Marasmiineae</taxon>
        <taxon>Mycenaceae</taxon>
        <taxon>Favolaschia</taxon>
    </lineage>
</organism>
<dbReference type="Proteomes" id="UP001362999">
    <property type="component" value="Unassembled WGS sequence"/>
</dbReference>
<accession>A0AAV9ZRT8</accession>